<feature type="compositionally biased region" description="Basic and acidic residues" evidence="1">
    <location>
        <begin position="51"/>
        <end position="62"/>
    </location>
</feature>
<name>A0A8E5MDA3_USTVR</name>
<feature type="compositionally biased region" description="Low complexity" evidence="1">
    <location>
        <begin position="275"/>
        <end position="303"/>
    </location>
</feature>
<evidence type="ECO:0000256" key="1">
    <source>
        <dbReference type="SAM" id="MobiDB-lite"/>
    </source>
</evidence>
<evidence type="ECO:0000313" key="2">
    <source>
        <dbReference type="EMBL" id="QUC15826.1"/>
    </source>
</evidence>
<feature type="region of interest" description="Disordered" evidence="1">
    <location>
        <begin position="1"/>
        <end position="331"/>
    </location>
</feature>
<dbReference type="RefSeq" id="XP_042993499.1">
    <property type="nucleotide sequence ID" value="XM_043137565.1"/>
</dbReference>
<feature type="compositionally biased region" description="Basic and acidic residues" evidence="1">
    <location>
        <begin position="160"/>
        <end position="169"/>
    </location>
</feature>
<protein>
    <submittedName>
        <fullName evidence="2">Uncharacterized protein</fullName>
    </submittedName>
</protein>
<feature type="compositionally biased region" description="Low complexity" evidence="1">
    <location>
        <begin position="208"/>
        <end position="225"/>
    </location>
</feature>
<gene>
    <name evidence="2" type="ORF">UV8b_00067</name>
</gene>
<evidence type="ECO:0000313" key="3">
    <source>
        <dbReference type="Proteomes" id="UP000027002"/>
    </source>
</evidence>
<reference evidence="2" key="1">
    <citation type="submission" date="2020-03" db="EMBL/GenBank/DDBJ databases">
        <title>A mixture of massive structural variations and highly conserved coding sequences in Ustilaginoidea virens genome.</title>
        <authorList>
            <person name="Zhang K."/>
            <person name="Zhao Z."/>
            <person name="Zhang Z."/>
            <person name="Li Y."/>
            <person name="Hsiang T."/>
            <person name="Sun W."/>
        </authorList>
    </citation>
    <scope>NUCLEOTIDE SEQUENCE</scope>
    <source>
        <strain evidence="2">UV-8b</strain>
    </source>
</reference>
<dbReference type="Proteomes" id="UP000027002">
    <property type="component" value="Chromosome 1"/>
</dbReference>
<dbReference type="GeneID" id="66060845"/>
<organism evidence="2 3">
    <name type="scientific">Ustilaginoidea virens</name>
    <name type="common">Rice false smut fungus</name>
    <name type="synonym">Villosiclava virens</name>
    <dbReference type="NCBI Taxonomy" id="1159556"/>
    <lineage>
        <taxon>Eukaryota</taxon>
        <taxon>Fungi</taxon>
        <taxon>Dikarya</taxon>
        <taxon>Ascomycota</taxon>
        <taxon>Pezizomycotina</taxon>
        <taxon>Sordariomycetes</taxon>
        <taxon>Hypocreomycetidae</taxon>
        <taxon>Hypocreales</taxon>
        <taxon>Clavicipitaceae</taxon>
        <taxon>Ustilaginoidea</taxon>
    </lineage>
</organism>
<accession>A0A8E5MDA3</accession>
<dbReference type="KEGG" id="uvi:66060845"/>
<dbReference type="AlphaFoldDB" id="A0A8E5MDA3"/>
<sequence length="331" mass="33167">MADTSAPALEKVGFSGPNASRRPFGAATSEDRPSLPACPPASAQVTEEDEGKSGDKPVDKPVGKPVETNAEPPVSEGKPDGSGLGGLAHPPKPVQAVSAAETHVNGSTPAAAPVEPVQEPAREPVAKTGTEESESESSPAAEASLDGQEGKPAAPAEEPEPARELKSTEETSPATGVPVADGATDTHKPNAKPETPVTHAGPEAESVPATAPAPAASAASTSKTAGLNGPVAGGKRKLDDTAEPATAEPRNQDGAAPDAIPNGKKPKIDDDDDASAQPPANANANKTPAQEQTENSSSSSKAANAKKKKEPVIGRTARKTRSQGPAELPSV</sequence>
<dbReference type="EMBL" id="CP072753">
    <property type="protein sequence ID" value="QUC15826.1"/>
    <property type="molecule type" value="Genomic_DNA"/>
</dbReference>
<dbReference type="OrthoDB" id="4961385at2759"/>
<keyword evidence="3" id="KW-1185">Reference proteome</keyword>
<proteinExistence type="predicted"/>
<feature type="compositionally biased region" description="Low complexity" evidence="1">
    <location>
        <begin position="109"/>
        <end position="119"/>
    </location>
</feature>